<gene>
    <name evidence="1" type="ORF">POPTR_001G229400</name>
</gene>
<dbReference type="InParanoid" id="A0A2K2C275"/>
<sequence>MNWEEGILVEKKKKRKRRRKQLASLLSPASPWLASGINEKSFLGPKKERVCTRLDNLHTEYDISCMPKGLYGVSGLSRGSGGSRFSLSGGPEVPTPTSFILEVTSYWKGRKVSIHLDYDVEIISPLHSGLTPTSLVYLFLVSSSQTPPPFNMEDIFFNLKLDYNLIHFPTLSEEEKGIIETILQGRSTLEPGGWDMIKTMEKLLTFP</sequence>
<proteinExistence type="predicted"/>
<accession>A0A2K2C275</accession>
<keyword evidence="2" id="KW-1185">Reference proteome</keyword>
<evidence type="ECO:0000313" key="1">
    <source>
        <dbReference type="EMBL" id="PNT56124.1"/>
    </source>
</evidence>
<dbReference type="EMBL" id="CM009290">
    <property type="protein sequence ID" value="PNT56124.1"/>
    <property type="molecule type" value="Genomic_DNA"/>
</dbReference>
<protein>
    <submittedName>
        <fullName evidence="1">Uncharacterized protein</fullName>
    </submittedName>
</protein>
<organism evidence="1 2">
    <name type="scientific">Populus trichocarpa</name>
    <name type="common">Western balsam poplar</name>
    <name type="synonym">Populus balsamifera subsp. trichocarpa</name>
    <dbReference type="NCBI Taxonomy" id="3694"/>
    <lineage>
        <taxon>Eukaryota</taxon>
        <taxon>Viridiplantae</taxon>
        <taxon>Streptophyta</taxon>
        <taxon>Embryophyta</taxon>
        <taxon>Tracheophyta</taxon>
        <taxon>Spermatophyta</taxon>
        <taxon>Magnoliopsida</taxon>
        <taxon>eudicotyledons</taxon>
        <taxon>Gunneridae</taxon>
        <taxon>Pentapetalae</taxon>
        <taxon>rosids</taxon>
        <taxon>fabids</taxon>
        <taxon>Malpighiales</taxon>
        <taxon>Salicaceae</taxon>
        <taxon>Saliceae</taxon>
        <taxon>Populus</taxon>
    </lineage>
</organism>
<reference evidence="1 2" key="1">
    <citation type="journal article" date="2006" name="Science">
        <title>The genome of black cottonwood, Populus trichocarpa (Torr. &amp; Gray).</title>
        <authorList>
            <person name="Tuskan G.A."/>
            <person name="Difazio S."/>
            <person name="Jansson S."/>
            <person name="Bohlmann J."/>
            <person name="Grigoriev I."/>
            <person name="Hellsten U."/>
            <person name="Putnam N."/>
            <person name="Ralph S."/>
            <person name="Rombauts S."/>
            <person name="Salamov A."/>
            <person name="Schein J."/>
            <person name="Sterck L."/>
            <person name="Aerts A."/>
            <person name="Bhalerao R.R."/>
            <person name="Bhalerao R.P."/>
            <person name="Blaudez D."/>
            <person name="Boerjan W."/>
            <person name="Brun A."/>
            <person name="Brunner A."/>
            <person name="Busov V."/>
            <person name="Campbell M."/>
            <person name="Carlson J."/>
            <person name="Chalot M."/>
            <person name="Chapman J."/>
            <person name="Chen G.L."/>
            <person name="Cooper D."/>
            <person name="Coutinho P.M."/>
            <person name="Couturier J."/>
            <person name="Covert S."/>
            <person name="Cronk Q."/>
            <person name="Cunningham R."/>
            <person name="Davis J."/>
            <person name="Degroeve S."/>
            <person name="Dejardin A."/>
            <person name="Depamphilis C."/>
            <person name="Detter J."/>
            <person name="Dirks B."/>
            <person name="Dubchak I."/>
            <person name="Duplessis S."/>
            <person name="Ehlting J."/>
            <person name="Ellis B."/>
            <person name="Gendler K."/>
            <person name="Goodstein D."/>
            <person name="Gribskov M."/>
            <person name="Grimwood J."/>
            <person name="Groover A."/>
            <person name="Gunter L."/>
            <person name="Hamberger B."/>
            <person name="Heinze B."/>
            <person name="Helariutta Y."/>
            <person name="Henrissat B."/>
            <person name="Holligan D."/>
            <person name="Holt R."/>
            <person name="Huang W."/>
            <person name="Islam-Faridi N."/>
            <person name="Jones S."/>
            <person name="Jones-Rhoades M."/>
            <person name="Jorgensen R."/>
            <person name="Joshi C."/>
            <person name="Kangasjarvi J."/>
            <person name="Karlsson J."/>
            <person name="Kelleher C."/>
            <person name="Kirkpatrick R."/>
            <person name="Kirst M."/>
            <person name="Kohler A."/>
            <person name="Kalluri U."/>
            <person name="Larimer F."/>
            <person name="Leebens-Mack J."/>
            <person name="Leple J.C."/>
            <person name="Locascio P."/>
            <person name="Lou Y."/>
            <person name="Lucas S."/>
            <person name="Martin F."/>
            <person name="Montanini B."/>
            <person name="Napoli C."/>
            <person name="Nelson D.R."/>
            <person name="Nelson C."/>
            <person name="Nieminen K."/>
            <person name="Nilsson O."/>
            <person name="Pereda V."/>
            <person name="Peter G."/>
            <person name="Philippe R."/>
            <person name="Pilate G."/>
            <person name="Poliakov A."/>
            <person name="Razumovskaya J."/>
            <person name="Richardson P."/>
            <person name="Rinaldi C."/>
            <person name="Ritland K."/>
            <person name="Rouze P."/>
            <person name="Ryaboy D."/>
            <person name="Schmutz J."/>
            <person name="Schrader J."/>
            <person name="Segerman B."/>
            <person name="Shin H."/>
            <person name="Siddiqui A."/>
            <person name="Sterky F."/>
            <person name="Terry A."/>
            <person name="Tsai C.J."/>
            <person name="Uberbacher E."/>
            <person name="Unneberg P."/>
            <person name="Vahala J."/>
            <person name="Wall K."/>
            <person name="Wessler S."/>
            <person name="Yang G."/>
            <person name="Yin T."/>
            <person name="Douglas C."/>
            <person name="Marra M."/>
            <person name="Sandberg G."/>
            <person name="Van de Peer Y."/>
            <person name="Rokhsar D."/>
        </authorList>
    </citation>
    <scope>NUCLEOTIDE SEQUENCE [LARGE SCALE GENOMIC DNA]</scope>
    <source>
        <strain evidence="2">cv. Nisqually</strain>
    </source>
</reference>
<dbReference type="Proteomes" id="UP000006729">
    <property type="component" value="Chromosome 1"/>
</dbReference>
<dbReference type="AlphaFoldDB" id="A0A2K2C275"/>
<name>A0A2K2C275_POPTR</name>
<evidence type="ECO:0000313" key="2">
    <source>
        <dbReference type="Proteomes" id="UP000006729"/>
    </source>
</evidence>